<dbReference type="GO" id="GO:0046872">
    <property type="term" value="F:metal ion binding"/>
    <property type="evidence" value="ECO:0007669"/>
    <property type="project" value="UniProtKB-KW"/>
</dbReference>
<dbReference type="GO" id="GO:0070814">
    <property type="term" value="P:hydrogen sulfide biosynthetic process"/>
    <property type="evidence" value="ECO:0007669"/>
    <property type="project" value="UniProtKB-UniRule"/>
</dbReference>
<evidence type="ECO:0000313" key="7">
    <source>
        <dbReference type="Proteomes" id="UP000238801"/>
    </source>
</evidence>
<dbReference type="HAMAP" id="MF_00063">
    <property type="entry name" value="CysH"/>
    <property type="match status" value="1"/>
</dbReference>
<sequence length="228" mass="25280">MRLEAAPFVPAASDDAEAILRTVLPSRRTALVSSFGADSAVLLHMVSRIDAETPVVFVDTEMLFAETLAYQRDLAARLGLRDVRRVTPDRAAVFGRDGDGLLHRRDPDACCTLRKVEPLERALEGFDAWITGRRRHQAGRGALRAFERAGGRTKVNPLAHWPRERVAHYLDAHDLPRHPLTQRGFASLGCAPCTSAVRPDEDERAGRWRGRGKTECGIHFENGKAVRA</sequence>
<dbReference type="GO" id="GO:0051539">
    <property type="term" value="F:4 iron, 4 sulfur cluster binding"/>
    <property type="evidence" value="ECO:0007669"/>
    <property type="project" value="UniProtKB-UniRule"/>
</dbReference>
<keyword evidence="4" id="KW-0411">Iron-sulfur</keyword>
<evidence type="ECO:0000313" key="6">
    <source>
        <dbReference type="EMBL" id="PRY95287.1"/>
    </source>
</evidence>
<dbReference type="NCBIfam" id="TIGR00434">
    <property type="entry name" value="cysH"/>
    <property type="match status" value="1"/>
</dbReference>
<dbReference type="GO" id="GO:0005737">
    <property type="term" value="C:cytoplasm"/>
    <property type="evidence" value="ECO:0007669"/>
    <property type="project" value="UniProtKB-SubCell"/>
</dbReference>
<comment type="cofactor">
    <cofactor evidence="4">
        <name>[4Fe-4S] cluster</name>
        <dbReference type="ChEBI" id="CHEBI:49883"/>
    </cofactor>
    <text evidence="4">Binds 1 [4Fe-4S] cluster per subunit.</text>
</comment>
<dbReference type="PANTHER" id="PTHR46509">
    <property type="entry name" value="PHOSPHOADENOSINE PHOSPHOSULFATE REDUCTASE"/>
    <property type="match status" value="1"/>
</dbReference>
<dbReference type="NCBIfam" id="NF002537">
    <property type="entry name" value="PRK02090.1"/>
    <property type="match status" value="1"/>
</dbReference>
<evidence type="ECO:0000256" key="1">
    <source>
        <dbReference type="ARBA" id="ARBA00009732"/>
    </source>
</evidence>
<keyword evidence="4" id="KW-0408">Iron</keyword>
<keyword evidence="2 4" id="KW-0560">Oxidoreductase</keyword>
<dbReference type="PANTHER" id="PTHR46509:SF1">
    <property type="entry name" value="PHOSPHOADENOSINE PHOSPHOSULFATE REDUCTASE"/>
    <property type="match status" value="1"/>
</dbReference>
<feature type="binding site" evidence="4">
    <location>
        <position position="111"/>
    </location>
    <ligand>
        <name>[4Fe-4S] cluster</name>
        <dbReference type="ChEBI" id="CHEBI:49883"/>
    </ligand>
</feature>
<comment type="similarity">
    <text evidence="1 4">Belongs to the PAPS reductase family. CysH subfamily.</text>
</comment>
<protein>
    <recommendedName>
        <fullName evidence="4">Adenosine 5'-phosphosulfate reductase</fullName>
        <shortName evidence="4">APS reductase</shortName>
        <ecNumber evidence="4">1.8.4.10</ecNumber>
    </recommendedName>
    <alternativeName>
        <fullName evidence="4">5'-adenylylsulfate reductase</fullName>
    </alternativeName>
    <alternativeName>
        <fullName evidence="4">Thioredoxin-dependent 5'-adenylylsulfate reductase</fullName>
    </alternativeName>
</protein>
<keyword evidence="7" id="KW-1185">Reference proteome</keyword>
<evidence type="ECO:0000256" key="4">
    <source>
        <dbReference type="HAMAP-Rule" id="MF_00063"/>
    </source>
</evidence>
<dbReference type="SUPFAM" id="SSF52402">
    <property type="entry name" value="Adenine nucleotide alpha hydrolases-like"/>
    <property type="match status" value="1"/>
</dbReference>
<dbReference type="PIRSF" id="PIRSF000857">
    <property type="entry name" value="PAPS_reductase"/>
    <property type="match status" value="1"/>
</dbReference>
<keyword evidence="4" id="KW-0963">Cytoplasm</keyword>
<comment type="caution">
    <text evidence="6">The sequence shown here is derived from an EMBL/GenBank/DDBJ whole genome shotgun (WGS) entry which is preliminary data.</text>
</comment>
<accession>A0A2T0X8P2</accession>
<dbReference type="InterPro" id="IPR004511">
    <property type="entry name" value="PAPS/APS_Rdtase"/>
</dbReference>
<comment type="subcellular location">
    <subcellularLocation>
        <location evidence="4">Cytoplasm</location>
    </subcellularLocation>
</comment>
<evidence type="ECO:0000256" key="3">
    <source>
        <dbReference type="ARBA" id="ARBA00024327"/>
    </source>
</evidence>
<reference evidence="6 7" key="1">
    <citation type="submission" date="2018-03" db="EMBL/GenBank/DDBJ databases">
        <title>Genomic Encyclopedia of Archaeal and Bacterial Type Strains, Phase II (KMG-II): from individual species to whole genera.</title>
        <authorList>
            <person name="Goeker M."/>
        </authorList>
    </citation>
    <scope>NUCLEOTIDE SEQUENCE [LARGE SCALE GENOMIC DNA]</scope>
    <source>
        <strain evidence="6 7">DSM 29318</strain>
    </source>
</reference>
<dbReference type="Pfam" id="PF01507">
    <property type="entry name" value="PAPS_reduct"/>
    <property type="match status" value="1"/>
</dbReference>
<comment type="function">
    <text evidence="4">Catalyzes the formation of sulfite from adenosine 5'-phosphosulfate (APS) using thioredoxin as an electron donor.</text>
</comment>
<feature type="domain" description="Phosphoadenosine phosphosulphate reductase" evidence="5">
    <location>
        <begin position="30"/>
        <end position="196"/>
    </location>
</feature>
<feature type="binding site" evidence="4">
    <location>
        <position position="110"/>
    </location>
    <ligand>
        <name>[4Fe-4S] cluster</name>
        <dbReference type="ChEBI" id="CHEBI:49883"/>
    </ligand>
</feature>
<dbReference type="OrthoDB" id="9794018at2"/>
<comment type="pathway">
    <text evidence="3 4">Sulfur metabolism; hydrogen sulfide biosynthesis; sulfite from sulfate.</text>
</comment>
<dbReference type="InterPro" id="IPR014729">
    <property type="entry name" value="Rossmann-like_a/b/a_fold"/>
</dbReference>
<proteinExistence type="inferred from homology"/>
<dbReference type="EMBL" id="PVTT01000001">
    <property type="protein sequence ID" value="PRY95287.1"/>
    <property type="molecule type" value="Genomic_DNA"/>
</dbReference>
<dbReference type="InterPro" id="IPR002500">
    <property type="entry name" value="PAPS_reduct_dom"/>
</dbReference>
<evidence type="ECO:0000256" key="2">
    <source>
        <dbReference type="ARBA" id="ARBA00023002"/>
    </source>
</evidence>
<feature type="binding site" evidence="4">
    <location>
        <position position="193"/>
    </location>
    <ligand>
        <name>[4Fe-4S] cluster</name>
        <dbReference type="ChEBI" id="CHEBI:49883"/>
    </ligand>
</feature>
<dbReference type="GO" id="GO:0043866">
    <property type="term" value="F:adenylyl-sulfate reductase (thioredoxin) activity"/>
    <property type="evidence" value="ECO:0007669"/>
    <property type="project" value="UniProtKB-EC"/>
</dbReference>
<comment type="catalytic activity">
    <reaction evidence="4">
        <text>[thioredoxin]-disulfide + sulfite + AMP + 2 H(+) = adenosine 5'-phosphosulfate + [thioredoxin]-dithiol</text>
        <dbReference type="Rhea" id="RHEA:21976"/>
        <dbReference type="Rhea" id="RHEA-COMP:10698"/>
        <dbReference type="Rhea" id="RHEA-COMP:10700"/>
        <dbReference type="ChEBI" id="CHEBI:15378"/>
        <dbReference type="ChEBI" id="CHEBI:17359"/>
        <dbReference type="ChEBI" id="CHEBI:29950"/>
        <dbReference type="ChEBI" id="CHEBI:50058"/>
        <dbReference type="ChEBI" id="CHEBI:58243"/>
        <dbReference type="ChEBI" id="CHEBI:456215"/>
        <dbReference type="EC" id="1.8.4.10"/>
    </reaction>
</comment>
<dbReference type="EC" id="1.8.4.10" evidence="4"/>
<dbReference type="AlphaFoldDB" id="A0A2T0X8P2"/>
<dbReference type="RefSeq" id="WP_106159680.1">
    <property type="nucleotide sequence ID" value="NZ_PVTT01000001.1"/>
</dbReference>
<dbReference type="Gene3D" id="3.40.50.620">
    <property type="entry name" value="HUPs"/>
    <property type="match status" value="1"/>
</dbReference>
<evidence type="ECO:0000259" key="5">
    <source>
        <dbReference type="Pfam" id="PF01507"/>
    </source>
</evidence>
<dbReference type="GO" id="GO:0019379">
    <property type="term" value="P:sulfate assimilation, phosphoadenylyl sulfate reduction by phosphoadenylyl-sulfate reductase (thioredoxin)"/>
    <property type="evidence" value="ECO:0007669"/>
    <property type="project" value="UniProtKB-UniRule"/>
</dbReference>
<gene>
    <name evidence="4" type="primary">cysH</name>
    <name evidence="6" type="ORF">BCF33_0905</name>
</gene>
<dbReference type="GO" id="GO:0004604">
    <property type="term" value="F:phosphoadenylyl-sulfate reductase (thioredoxin) activity"/>
    <property type="evidence" value="ECO:0007669"/>
    <property type="project" value="UniProtKB-UniRule"/>
</dbReference>
<keyword evidence="4" id="KW-0479">Metal-binding</keyword>
<organism evidence="6 7">
    <name type="scientific">Hasllibacter halocynthiae</name>
    <dbReference type="NCBI Taxonomy" id="595589"/>
    <lineage>
        <taxon>Bacteria</taxon>
        <taxon>Pseudomonadati</taxon>
        <taxon>Pseudomonadota</taxon>
        <taxon>Alphaproteobacteria</taxon>
        <taxon>Rhodobacterales</taxon>
        <taxon>Roseobacteraceae</taxon>
        <taxon>Hasllibacter</taxon>
    </lineage>
</organism>
<name>A0A2T0X8P2_9RHOB</name>
<feature type="active site" description="Nucleophile; cysteine thiosulfonate intermediate" evidence="4">
    <location>
        <position position="216"/>
    </location>
</feature>
<feature type="binding site" evidence="4">
    <location>
        <position position="190"/>
    </location>
    <ligand>
        <name>[4Fe-4S] cluster</name>
        <dbReference type="ChEBI" id="CHEBI:49883"/>
    </ligand>
</feature>
<dbReference type="Proteomes" id="UP000238801">
    <property type="component" value="Unassembled WGS sequence"/>
</dbReference>